<reference evidence="1 2" key="1">
    <citation type="submission" date="2023-05" db="EMBL/GenBank/DDBJ databases">
        <title>Streptantibioticus silvisoli sp. nov., acidotolerant actinomycetes 1 from pine litter.</title>
        <authorList>
            <person name="Swiecimska M."/>
            <person name="Golinska P."/>
            <person name="Sangal V."/>
            <person name="Wachnowicz B."/>
            <person name="Goodfellow M."/>
        </authorList>
    </citation>
    <scope>NUCLEOTIDE SEQUENCE [LARGE SCALE GENOMIC DNA]</scope>
    <source>
        <strain evidence="1 2">SL54</strain>
    </source>
</reference>
<evidence type="ECO:0000313" key="1">
    <source>
        <dbReference type="EMBL" id="MDI5962520.1"/>
    </source>
</evidence>
<sequence>MRARAPVRHLLCGADRAYGAEDVRRGVGSRLAARPGFAPAHDGPDRAAWEALVTAAD</sequence>
<dbReference type="EMBL" id="JAAGKO020000007">
    <property type="protein sequence ID" value="MDI5962520.1"/>
    <property type="molecule type" value="Genomic_DNA"/>
</dbReference>
<protein>
    <submittedName>
        <fullName evidence="1">Uncharacterized protein</fullName>
    </submittedName>
</protein>
<accession>A0ABT6VVK8</accession>
<gene>
    <name evidence="1" type="ORF">POF43_007300</name>
</gene>
<dbReference type="Proteomes" id="UP001156398">
    <property type="component" value="Unassembled WGS sequence"/>
</dbReference>
<keyword evidence="2" id="KW-1185">Reference proteome</keyword>
<evidence type="ECO:0000313" key="2">
    <source>
        <dbReference type="Proteomes" id="UP001156398"/>
    </source>
</evidence>
<organism evidence="1 2">
    <name type="scientific">Streptantibioticus silvisoli</name>
    <dbReference type="NCBI Taxonomy" id="2705255"/>
    <lineage>
        <taxon>Bacteria</taxon>
        <taxon>Bacillati</taxon>
        <taxon>Actinomycetota</taxon>
        <taxon>Actinomycetes</taxon>
        <taxon>Kitasatosporales</taxon>
        <taxon>Streptomycetaceae</taxon>
        <taxon>Streptantibioticus</taxon>
    </lineage>
</organism>
<name>A0ABT6VVK8_9ACTN</name>
<dbReference type="RefSeq" id="WP_271324708.1">
    <property type="nucleotide sequence ID" value="NZ_JAAGKO020000007.1"/>
</dbReference>
<comment type="caution">
    <text evidence="1">The sequence shown here is derived from an EMBL/GenBank/DDBJ whole genome shotgun (WGS) entry which is preliminary data.</text>
</comment>
<proteinExistence type="predicted"/>